<dbReference type="GO" id="GO:0003677">
    <property type="term" value="F:DNA binding"/>
    <property type="evidence" value="ECO:0007669"/>
    <property type="project" value="UniProtKB-KW"/>
</dbReference>
<dbReference type="PANTHER" id="PTHR33169:SF14">
    <property type="entry name" value="TRANSCRIPTIONAL REGULATOR RV3488"/>
    <property type="match status" value="1"/>
</dbReference>
<keyword evidence="3" id="KW-1185">Reference proteome</keyword>
<dbReference type="Gene3D" id="1.10.10.10">
    <property type="entry name" value="Winged helix-like DNA-binding domain superfamily/Winged helix DNA-binding domain"/>
    <property type="match status" value="1"/>
</dbReference>
<dbReference type="Pfam" id="PF03551">
    <property type="entry name" value="PadR"/>
    <property type="match status" value="1"/>
</dbReference>
<evidence type="ECO:0000259" key="1">
    <source>
        <dbReference type="Pfam" id="PF03551"/>
    </source>
</evidence>
<dbReference type="InterPro" id="IPR036388">
    <property type="entry name" value="WH-like_DNA-bd_sf"/>
</dbReference>
<comment type="caution">
    <text evidence="2">The sequence shown here is derived from an EMBL/GenBank/DDBJ whole genome shotgun (WGS) entry which is preliminary data.</text>
</comment>
<evidence type="ECO:0000313" key="2">
    <source>
        <dbReference type="EMBL" id="MBP2191779.1"/>
    </source>
</evidence>
<feature type="domain" description="Transcription regulator PadR N-terminal" evidence="1">
    <location>
        <begin position="16"/>
        <end position="92"/>
    </location>
</feature>
<dbReference type="PANTHER" id="PTHR33169">
    <property type="entry name" value="PADR-FAMILY TRANSCRIPTIONAL REGULATOR"/>
    <property type="match status" value="1"/>
</dbReference>
<protein>
    <submittedName>
        <fullName evidence="2">DNA-binding PadR family transcriptional regulator</fullName>
    </submittedName>
</protein>
<reference evidence="2 3" key="1">
    <citation type="submission" date="2021-03" db="EMBL/GenBank/DDBJ databases">
        <title>Sequencing the genomes of 1000 actinobacteria strains.</title>
        <authorList>
            <person name="Klenk H.-P."/>
        </authorList>
    </citation>
    <scope>NUCLEOTIDE SEQUENCE [LARGE SCALE GENOMIC DNA]</scope>
    <source>
        <strain evidence="2 3">DSM 45516</strain>
    </source>
</reference>
<evidence type="ECO:0000313" key="3">
    <source>
        <dbReference type="Proteomes" id="UP001519325"/>
    </source>
</evidence>
<dbReference type="RefSeq" id="WP_209893930.1">
    <property type="nucleotide sequence ID" value="NZ_JAGGMR010000001.1"/>
</dbReference>
<dbReference type="SUPFAM" id="SSF46785">
    <property type="entry name" value="Winged helix' DNA-binding domain"/>
    <property type="match status" value="1"/>
</dbReference>
<dbReference type="InterPro" id="IPR036390">
    <property type="entry name" value="WH_DNA-bd_sf"/>
</dbReference>
<keyword evidence="2" id="KW-0238">DNA-binding</keyword>
<dbReference type="InterPro" id="IPR005149">
    <property type="entry name" value="Tscrpt_reg_PadR_N"/>
</dbReference>
<dbReference type="InterPro" id="IPR052509">
    <property type="entry name" value="Metal_resp_DNA-bind_regulator"/>
</dbReference>
<name>A0ABS4QJ85_9NOCA</name>
<accession>A0ABS4QJ85</accession>
<dbReference type="EMBL" id="JAGGMR010000001">
    <property type="protein sequence ID" value="MBP2191779.1"/>
    <property type="molecule type" value="Genomic_DNA"/>
</dbReference>
<proteinExistence type="predicted"/>
<organism evidence="2 3">
    <name type="scientific">Nocardia goodfellowii</name>
    <dbReference type="NCBI Taxonomy" id="882446"/>
    <lineage>
        <taxon>Bacteria</taxon>
        <taxon>Bacillati</taxon>
        <taxon>Actinomycetota</taxon>
        <taxon>Actinomycetes</taxon>
        <taxon>Mycobacteriales</taxon>
        <taxon>Nocardiaceae</taxon>
        <taxon>Nocardia</taxon>
    </lineage>
</organism>
<sequence length="214" mass="24460">MVNRRDPLHNLLALTVLAYLIERPMHPYEIGKLLKQRNADRNIEYKHASLYMVVDQLARAGYIAAVGTERTGQRPERTVYAPTETGQIRLREQLRDMVAVPGKEYRKFEAALSLIVVLPPQEVPALLERRLHSLTEQARHQRAVLAAAHDVEPLFLIEYHYRLELIEAEQRFIERFRDLLASDPAALGQFWQRLHAAEPAISAIPATSDALEQG</sequence>
<dbReference type="Proteomes" id="UP001519325">
    <property type="component" value="Unassembled WGS sequence"/>
</dbReference>
<gene>
    <name evidence="2" type="ORF">BJ987_004680</name>
</gene>